<name>A0A7S3YV53_9EUKA</name>
<dbReference type="PRINTS" id="PR01609">
    <property type="entry name" value="CD36FAMILY"/>
</dbReference>
<sequence length="431" mass="47326">MIDDEQVQNRSSQSAFPLDGGSPGNFAMLSYLLDTASAALSALAALAGSPRPYGGSVSVNSFLSIGGGAWKASTVTQWLYNFDDPFLRLQDVSPSGSTGGADDAYKYNTAYFANNNQSSIEESWRVSPFTTIVSTGKKDIGGIDAEVGFQSHTTLAKYNPSNNTGFFCGGAHEVTGVGDDQPFAPGNAGWFSWESNVKADAQPHVWVDEAFRPIYFQYREDRKYRDITVKRFEIAESEFTVQTPFDIAYPGVINMTCVNHGTPVQLTLPHYAKAYGMKESWRVDGVGPVIEDEHLSFLDVEPITGSTLIGFERIQLNLFVQGSWYSDSTNAQEKLVPALWACDTAHMSDKEEHEFKSQVLGTLHLQRVLFITCMSVGSVAVVGGAIFWFWAFRSQDSKDVKEDKGTINYQFMGNKADGDDDIVEEAKAPTI</sequence>
<protein>
    <submittedName>
        <fullName evidence="8">Uncharacterized protein</fullName>
    </submittedName>
</protein>
<keyword evidence="6" id="KW-0325">Glycoprotein</keyword>
<evidence type="ECO:0000256" key="7">
    <source>
        <dbReference type="SAM" id="Phobius"/>
    </source>
</evidence>
<dbReference type="Pfam" id="PF01130">
    <property type="entry name" value="CD36"/>
    <property type="match status" value="1"/>
</dbReference>
<proteinExistence type="inferred from homology"/>
<evidence type="ECO:0000256" key="1">
    <source>
        <dbReference type="ARBA" id="ARBA00004370"/>
    </source>
</evidence>
<evidence type="ECO:0000256" key="6">
    <source>
        <dbReference type="ARBA" id="ARBA00023180"/>
    </source>
</evidence>
<reference evidence="8" key="1">
    <citation type="submission" date="2021-01" db="EMBL/GenBank/DDBJ databases">
        <authorList>
            <person name="Corre E."/>
            <person name="Pelletier E."/>
            <person name="Niang G."/>
            <person name="Scheremetjew M."/>
            <person name="Finn R."/>
            <person name="Kale V."/>
            <person name="Holt S."/>
            <person name="Cochrane G."/>
            <person name="Meng A."/>
            <person name="Brown T."/>
            <person name="Cohen L."/>
        </authorList>
    </citation>
    <scope>NUCLEOTIDE SEQUENCE</scope>
    <source>
        <strain evidence="8">CCCM811</strain>
    </source>
</reference>
<evidence type="ECO:0000313" key="8">
    <source>
        <dbReference type="EMBL" id="CAE0662946.1"/>
    </source>
</evidence>
<evidence type="ECO:0000256" key="4">
    <source>
        <dbReference type="ARBA" id="ARBA00022989"/>
    </source>
</evidence>
<feature type="transmembrane region" description="Helical" evidence="7">
    <location>
        <begin position="368"/>
        <end position="391"/>
    </location>
</feature>
<dbReference type="AlphaFoldDB" id="A0A7S3YV53"/>
<evidence type="ECO:0000256" key="3">
    <source>
        <dbReference type="ARBA" id="ARBA00022692"/>
    </source>
</evidence>
<organism evidence="8">
    <name type="scientific">Lotharella globosa</name>
    <dbReference type="NCBI Taxonomy" id="91324"/>
    <lineage>
        <taxon>Eukaryota</taxon>
        <taxon>Sar</taxon>
        <taxon>Rhizaria</taxon>
        <taxon>Cercozoa</taxon>
        <taxon>Chlorarachniophyceae</taxon>
        <taxon>Lotharella</taxon>
    </lineage>
</organism>
<dbReference type="PANTHER" id="PTHR11923">
    <property type="entry name" value="SCAVENGER RECEPTOR CLASS B TYPE-1 SR-B1"/>
    <property type="match status" value="1"/>
</dbReference>
<comment type="similarity">
    <text evidence="2">Belongs to the CD36 family.</text>
</comment>
<dbReference type="InterPro" id="IPR002159">
    <property type="entry name" value="CD36_fam"/>
</dbReference>
<gene>
    <name evidence="8" type="ORF">LGLO00237_LOCUS14547</name>
</gene>
<evidence type="ECO:0000256" key="2">
    <source>
        <dbReference type="ARBA" id="ARBA00010532"/>
    </source>
</evidence>
<keyword evidence="5 7" id="KW-0472">Membrane</keyword>
<evidence type="ECO:0000256" key="5">
    <source>
        <dbReference type="ARBA" id="ARBA00023136"/>
    </source>
</evidence>
<keyword evidence="3 7" id="KW-0812">Transmembrane</keyword>
<comment type="subcellular location">
    <subcellularLocation>
        <location evidence="1">Membrane</location>
    </subcellularLocation>
</comment>
<dbReference type="PANTHER" id="PTHR11923:SF51">
    <property type="entry name" value="LYSOSOME MEMBRANE PROTEIN 2"/>
    <property type="match status" value="1"/>
</dbReference>
<accession>A0A7S3YV53</accession>
<dbReference type="EMBL" id="HBIV01020118">
    <property type="protein sequence ID" value="CAE0662946.1"/>
    <property type="molecule type" value="Transcribed_RNA"/>
</dbReference>
<keyword evidence="4 7" id="KW-1133">Transmembrane helix</keyword>
<dbReference type="GO" id="GO:0005044">
    <property type="term" value="F:scavenger receptor activity"/>
    <property type="evidence" value="ECO:0007669"/>
    <property type="project" value="TreeGrafter"/>
</dbReference>
<dbReference type="GO" id="GO:0005737">
    <property type="term" value="C:cytoplasm"/>
    <property type="evidence" value="ECO:0007669"/>
    <property type="project" value="TreeGrafter"/>
</dbReference>
<dbReference type="GO" id="GO:0016020">
    <property type="term" value="C:membrane"/>
    <property type="evidence" value="ECO:0007669"/>
    <property type="project" value="UniProtKB-SubCell"/>
</dbReference>